<protein>
    <recommendedName>
        <fullName evidence="3">Phytase-like domain-containing protein</fullName>
    </recommendedName>
</protein>
<keyword evidence="5" id="KW-1185">Reference proteome</keyword>
<dbReference type="EMBL" id="BMGP01000004">
    <property type="protein sequence ID" value="GGF29801.1"/>
    <property type="molecule type" value="Genomic_DNA"/>
</dbReference>
<dbReference type="PANTHER" id="PTHR37957">
    <property type="entry name" value="BLR7070 PROTEIN"/>
    <property type="match status" value="1"/>
</dbReference>
<organism evidence="4 5">
    <name type="scientific">Subtercola lobariae</name>
    <dbReference type="NCBI Taxonomy" id="1588641"/>
    <lineage>
        <taxon>Bacteria</taxon>
        <taxon>Bacillati</taxon>
        <taxon>Actinomycetota</taxon>
        <taxon>Actinomycetes</taxon>
        <taxon>Micrococcales</taxon>
        <taxon>Microbacteriaceae</taxon>
        <taxon>Subtercola</taxon>
    </lineage>
</organism>
<feature type="domain" description="Phytase-like" evidence="3">
    <location>
        <begin position="146"/>
        <end position="451"/>
    </location>
</feature>
<dbReference type="RefSeq" id="WP_229715273.1">
    <property type="nucleotide sequence ID" value="NZ_BMGP01000004.1"/>
</dbReference>
<dbReference type="SUPFAM" id="SSF63829">
    <property type="entry name" value="Calcium-dependent phosphotriesterase"/>
    <property type="match status" value="1"/>
</dbReference>
<evidence type="ECO:0000313" key="4">
    <source>
        <dbReference type="EMBL" id="GGF29801.1"/>
    </source>
</evidence>
<comment type="caution">
    <text evidence="4">The sequence shown here is derived from an EMBL/GenBank/DDBJ whole genome shotgun (WGS) entry which is preliminary data.</text>
</comment>
<dbReference type="Proteomes" id="UP000598775">
    <property type="component" value="Unassembled WGS sequence"/>
</dbReference>
<proteinExistence type="predicted"/>
<gene>
    <name evidence="4" type="ORF">GCM10011399_23710</name>
</gene>
<dbReference type="Pfam" id="PF17963">
    <property type="entry name" value="Big_9"/>
    <property type="match status" value="1"/>
</dbReference>
<evidence type="ECO:0000256" key="1">
    <source>
        <dbReference type="SAM" id="Phobius"/>
    </source>
</evidence>
<evidence type="ECO:0000313" key="5">
    <source>
        <dbReference type="Proteomes" id="UP000598775"/>
    </source>
</evidence>
<keyword evidence="2" id="KW-0732">Signal</keyword>
<name>A0A917EXR7_9MICO</name>
<dbReference type="Pfam" id="PF13449">
    <property type="entry name" value="Phytase-like"/>
    <property type="match status" value="1"/>
</dbReference>
<feature type="chain" id="PRO_5036848937" description="Phytase-like domain-containing protein" evidence="2">
    <location>
        <begin position="33"/>
        <end position="643"/>
    </location>
</feature>
<keyword evidence="1" id="KW-1133">Transmembrane helix</keyword>
<sequence>MKHTALSGAGAAAVGFGLAALLAVSGSQSALASGTVASGTVASGTVASSTAASETTASTTPGTAVTANAFGDNTGYGNAVLGHTAPANGTVSIDAFGKYTYTPNAGFTGTDSFTISSSDAVKLFSTDLPPLKSFGGVNVTAGGYGSSVTAVPGKPGFIYGLTDRGPNVDGPNGTKIEPIPSFTPAIGEFQLVDGQATLVRNIPLKAANGTPLNGQVNSQASTNETITDINGSPLPASPYGFDSEGLVALPDGTFWVSDEYGPYVWHFDSNGTKIGGFSPDDGTLPAELKLRNPNQGMEGLTITPDGKTLVGLMQSSLVQQDLNGIKPKAMPVTRLVTIPLDGSQVHEYPYLLSDPGKLGIASSEITALSNTTFLVDERDGNLPPASATNPVSKKIYQIDISGATDIGPASTVPNSTYDASNGGLLLTAPAPAAAANAAALPDGTTTVEGFAAKVSPFTTAAVTAALTTRGITPVSKSLYLDLGATLGTLSPDGSFFGHDKIEGIYPLDAHTLLISNDSDFGLSGSVAGVSHPFALVPKILADGTQDDGQYLEVDTAKLPATPVTTTVSITVAPAAAGGSTSGSGAAGTGSGAVSGNAAGAPGSGTLASTGLDTTAPLLAALALLIAGAATFVATRRHRIGTHR</sequence>
<dbReference type="PANTHER" id="PTHR37957:SF1">
    <property type="entry name" value="PHYTASE-LIKE DOMAIN-CONTAINING PROTEIN"/>
    <property type="match status" value="1"/>
</dbReference>
<reference evidence="4 5" key="1">
    <citation type="journal article" date="2014" name="Int. J. Syst. Evol. Microbiol.">
        <title>Complete genome sequence of Corynebacterium casei LMG S-19264T (=DSM 44701T), isolated from a smear-ripened cheese.</title>
        <authorList>
            <consortium name="US DOE Joint Genome Institute (JGI-PGF)"/>
            <person name="Walter F."/>
            <person name="Albersmeier A."/>
            <person name="Kalinowski J."/>
            <person name="Ruckert C."/>
        </authorList>
    </citation>
    <scope>NUCLEOTIDE SEQUENCE [LARGE SCALE GENOMIC DNA]</scope>
    <source>
        <strain evidence="4 5">CGMCC 1.12976</strain>
    </source>
</reference>
<dbReference type="Gene3D" id="2.60.40.3440">
    <property type="match status" value="1"/>
</dbReference>
<keyword evidence="1" id="KW-0812">Transmembrane</keyword>
<dbReference type="NCBIfam" id="TIGR01167">
    <property type="entry name" value="LPXTG_anchor"/>
    <property type="match status" value="1"/>
</dbReference>
<accession>A0A917EXR7</accession>
<evidence type="ECO:0000256" key="2">
    <source>
        <dbReference type="SAM" id="SignalP"/>
    </source>
</evidence>
<evidence type="ECO:0000259" key="3">
    <source>
        <dbReference type="Pfam" id="PF13449"/>
    </source>
</evidence>
<keyword evidence="1" id="KW-0472">Membrane</keyword>
<feature type="transmembrane region" description="Helical" evidence="1">
    <location>
        <begin position="615"/>
        <end position="634"/>
    </location>
</feature>
<dbReference type="InterPro" id="IPR027372">
    <property type="entry name" value="Phytase-like_dom"/>
</dbReference>
<dbReference type="AlphaFoldDB" id="A0A917EXR7"/>
<feature type="signal peptide" evidence="2">
    <location>
        <begin position="1"/>
        <end position="32"/>
    </location>
</feature>